<dbReference type="Gene3D" id="2.40.110.10">
    <property type="entry name" value="Butyryl-CoA Dehydrogenase, subunit A, domain 2"/>
    <property type="match status" value="1"/>
</dbReference>
<dbReference type="PANTHER" id="PTHR48083:SF19">
    <property type="entry name" value="FLAVIN-DEPENDENT MONOOXYGENASE, OXYGENASE SUBUNIT HSAA"/>
    <property type="match status" value="1"/>
</dbReference>
<evidence type="ECO:0000259" key="6">
    <source>
        <dbReference type="Pfam" id="PF08028"/>
    </source>
</evidence>
<dbReference type="PIRSF" id="PIRSF016578">
    <property type="entry name" value="HsaA"/>
    <property type="match status" value="1"/>
</dbReference>
<evidence type="ECO:0000256" key="2">
    <source>
        <dbReference type="ARBA" id="ARBA00023002"/>
    </source>
</evidence>
<comment type="similarity">
    <text evidence="3">Belongs to the HpaH/HsaA monooxygenase family.</text>
</comment>
<dbReference type="SUPFAM" id="SSF47203">
    <property type="entry name" value="Acyl-CoA dehydrogenase C-terminal domain-like"/>
    <property type="match status" value="1"/>
</dbReference>
<evidence type="ECO:0000313" key="7">
    <source>
        <dbReference type="EMBL" id="MFB9948987.1"/>
    </source>
</evidence>
<dbReference type="Gene3D" id="1.20.140.10">
    <property type="entry name" value="Butyryl-CoA Dehydrogenase, subunit A, domain 3"/>
    <property type="match status" value="1"/>
</dbReference>
<dbReference type="InterPro" id="IPR036250">
    <property type="entry name" value="AcylCo_DH-like_C"/>
</dbReference>
<dbReference type="SUPFAM" id="SSF56645">
    <property type="entry name" value="Acyl-CoA dehydrogenase NM domain-like"/>
    <property type="match status" value="1"/>
</dbReference>
<evidence type="ECO:0000256" key="1">
    <source>
        <dbReference type="ARBA" id="ARBA00022630"/>
    </source>
</evidence>
<feature type="domain" description="Acyl-CoA dehydrogenase C-terminal" evidence="6">
    <location>
        <begin position="241"/>
        <end position="378"/>
    </location>
</feature>
<dbReference type="Pfam" id="PF02771">
    <property type="entry name" value="Acyl-CoA_dh_N"/>
    <property type="match status" value="1"/>
</dbReference>
<comment type="caution">
    <text evidence="7">The sequence shown here is derived from an EMBL/GenBank/DDBJ whole genome shotgun (WGS) entry which is preliminary data.</text>
</comment>
<reference evidence="7 8" key="1">
    <citation type="submission" date="2024-09" db="EMBL/GenBank/DDBJ databases">
        <authorList>
            <person name="Sun Q."/>
            <person name="Mori K."/>
        </authorList>
    </citation>
    <scope>NUCLEOTIDE SEQUENCE [LARGE SCALE GENOMIC DNA]</scope>
    <source>
        <strain evidence="7 8">TBRC 4938</strain>
    </source>
</reference>
<dbReference type="InterPro" id="IPR013107">
    <property type="entry name" value="Acyl-CoA_DH_C"/>
</dbReference>
<evidence type="ECO:0000313" key="8">
    <source>
        <dbReference type="Proteomes" id="UP001589692"/>
    </source>
</evidence>
<keyword evidence="1" id="KW-0285">Flavoprotein</keyword>
<name>A0ABV6AEI8_9HYPH</name>
<dbReference type="Proteomes" id="UP001589692">
    <property type="component" value="Unassembled WGS sequence"/>
</dbReference>
<dbReference type="EMBL" id="JBHMAA010000011">
    <property type="protein sequence ID" value="MFB9948987.1"/>
    <property type="molecule type" value="Genomic_DNA"/>
</dbReference>
<dbReference type="RefSeq" id="WP_377259284.1">
    <property type="nucleotide sequence ID" value="NZ_JBHMAA010000011.1"/>
</dbReference>
<dbReference type="InterPro" id="IPR046373">
    <property type="entry name" value="Acyl-CoA_Oxase/DH_mid-dom_sf"/>
</dbReference>
<dbReference type="PANTHER" id="PTHR48083">
    <property type="entry name" value="MEDIUM-CHAIN SPECIFIC ACYL-COA DEHYDROGENASE, MITOCHONDRIAL-RELATED"/>
    <property type="match status" value="1"/>
</dbReference>
<dbReference type="InterPro" id="IPR050741">
    <property type="entry name" value="Acyl-CoA_dehydrogenase"/>
</dbReference>
<evidence type="ECO:0000259" key="4">
    <source>
        <dbReference type="Pfam" id="PF02770"/>
    </source>
</evidence>
<dbReference type="Pfam" id="PF08028">
    <property type="entry name" value="Acyl-CoA_dh_2"/>
    <property type="match status" value="1"/>
</dbReference>
<dbReference type="InterPro" id="IPR013786">
    <property type="entry name" value="AcylCoA_DH/ox_N"/>
</dbReference>
<proteinExistence type="inferred from homology"/>
<dbReference type="Pfam" id="PF02770">
    <property type="entry name" value="Acyl-CoA_dh_M"/>
    <property type="match status" value="1"/>
</dbReference>
<dbReference type="InterPro" id="IPR037069">
    <property type="entry name" value="AcylCoA_DH/ox_N_sf"/>
</dbReference>
<dbReference type="Gene3D" id="1.10.540.10">
    <property type="entry name" value="Acyl-CoA dehydrogenase/oxidase, N-terminal domain"/>
    <property type="match status" value="1"/>
</dbReference>
<organism evidence="7 8">
    <name type="scientific">Rhizobium puerariae</name>
    <dbReference type="NCBI Taxonomy" id="1585791"/>
    <lineage>
        <taxon>Bacteria</taxon>
        <taxon>Pseudomonadati</taxon>
        <taxon>Pseudomonadota</taxon>
        <taxon>Alphaproteobacteria</taxon>
        <taxon>Hyphomicrobiales</taxon>
        <taxon>Rhizobiaceae</taxon>
        <taxon>Rhizobium/Agrobacterium group</taxon>
        <taxon>Rhizobium</taxon>
    </lineage>
</organism>
<keyword evidence="8" id="KW-1185">Reference proteome</keyword>
<keyword evidence="2" id="KW-0560">Oxidoreductase</keyword>
<accession>A0ABV6AEI8</accession>
<protein>
    <submittedName>
        <fullName evidence="7">Acyl-CoA dehydrogenase family protein</fullName>
    </submittedName>
</protein>
<dbReference type="InterPro" id="IPR006091">
    <property type="entry name" value="Acyl-CoA_Oxase/DH_mid-dom"/>
</dbReference>
<gene>
    <name evidence="7" type="ORF">ACFFP0_09030</name>
</gene>
<feature type="domain" description="Acyl-CoA oxidase/dehydrogenase middle" evidence="4">
    <location>
        <begin position="132"/>
        <end position="215"/>
    </location>
</feature>
<evidence type="ECO:0000256" key="3">
    <source>
        <dbReference type="ARBA" id="ARBA00049661"/>
    </source>
</evidence>
<dbReference type="InterPro" id="IPR009100">
    <property type="entry name" value="AcylCoA_DH/oxidase_NM_dom_sf"/>
</dbReference>
<sequence length="402" mass="43456">MIMDAGHSPLTTVSKNTFRRIARDFAATLLPGAVERDASGQPLRAEYKAWGRTGLLTLTIPAEQGGPGLSYPELSDMIQIIAAADGALAQTAQSHFGTIETLRSFGTPAQREFLLGRILAFDTFGNAQAEAGQKDGGLPSTCLTSNGPDYLLNGTKLYTTGAFNGDWIRVSAQDDDGNFVFAIVPRETEGIHFADDWRHFGQRGTASQTILFKDVVVPVSHVLRRPEGQPHFTPLLATFQLTHSAIDIGIGRGALETAKDLVRGRTRVPPEALSRGWTRPGDDHHLLVTLGQWEARQHAAELLQAHAAQTLHDAVQTLDSDSVAKAAVTVSKAKAFGGDVALQIATDIFTFAGASSTRSELGLDRYWRNLRVHTLHDANWWKYAQVGAYALDGISPPVIASQ</sequence>
<evidence type="ECO:0000259" key="5">
    <source>
        <dbReference type="Pfam" id="PF02771"/>
    </source>
</evidence>
<feature type="domain" description="Acyl-CoA dehydrogenase/oxidase N-terminal" evidence="5">
    <location>
        <begin position="16"/>
        <end position="120"/>
    </location>
</feature>